<sequence length="278" mass="31735">TIDYTYEPQNPLDIVISMYKEPTEDVHTLIKTVHSIPTLSTARVHIYLKSTIPTPSTILAQTGADTLTLLPNNGRESETYLNHILTHWDTLAKHTLFIQADVHNPREFYPRIRNYFDPARTGFLSLGFPGQVCELGNCGDRWGWTEGEAFLRRLYTQVYPVLLQPGPQPQNRNQRPKHLLLSYKGQFFVSSSRIRGTPKSVYETLHSVLNDSNSWAHQPEYVQGRPDEMSAPVFGYTMERLWNLVFQCQDMDVAWKCPSLVSGKRIGGGRGDCQCFDD</sequence>
<dbReference type="EMBL" id="MCFA01000030">
    <property type="protein sequence ID" value="ORY14794.1"/>
    <property type="molecule type" value="Genomic_DNA"/>
</dbReference>
<protein>
    <recommendedName>
        <fullName evidence="3">Cryptococcal mannosyltransferase 1-domain-containing protein</fullName>
    </recommendedName>
</protein>
<feature type="non-terminal residue" evidence="1">
    <location>
        <position position="1"/>
    </location>
</feature>
<feature type="non-terminal residue" evidence="1">
    <location>
        <position position="278"/>
    </location>
</feature>
<proteinExistence type="predicted"/>
<reference evidence="1 2" key="1">
    <citation type="submission" date="2016-07" db="EMBL/GenBank/DDBJ databases">
        <title>Pervasive Adenine N6-methylation of Active Genes in Fungi.</title>
        <authorList>
            <consortium name="DOE Joint Genome Institute"/>
            <person name="Mondo S.J."/>
            <person name="Dannebaum R.O."/>
            <person name="Kuo R.C."/>
            <person name="Labutti K."/>
            <person name="Haridas S."/>
            <person name="Kuo A."/>
            <person name="Salamov A."/>
            <person name="Ahrendt S.R."/>
            <person name="Lipzen A."/>
            <person name="Sullivan W."/>
            <person name="Andreopoulos W.B."/>
            <person name="Clum A."/>
            <person name="Lindquist E."/>
            <person name="Daum C."/>
            <person name="Ramamoorthy G.K."/>
            <person name="Gryganskyi A."/>
            <person name="Culley D."/>
            <person name="Magnuson J.K."/>
            <person name="James T.Y."/>
            <person name="O'Malley M.A."/>
            <person name="Stajich J.E."/>
            <person name="Spatafora J.W."/>
            <person name="Visel A."/>
            <person name="Grigoriev I.V."/>
        </authorList>
    </citation>
    <scope>NUCLEOTIDE SEQUENCE [LARGE SCALE GENOMIC DNA]</scope>
    <source>
        <strain evidence="1 2">CBS 115471</strain>
    </source>
</reference>
<dbReference type="PANTHER" id="PTHR37490:SF1">
    <property type="entry name" value="GLYCOSYLTRANSFERASE 2-LIKE DOMAIN-CONTAINING PROTEIN"/>
    <property type="match status" value="1"/>
</dbReference>
<dbReference type="AlphaFoldDB" id="A0A1Y1ZX58"/>
<name>A0A1Y1ZX58_9PLEO</name>
<evidence type="ECO:0008006" key="3">
    <source>
        <dbReference type="Google" id="ProtNLM"/>
    </source>
</evidence>
<comment type="caution">
    <text evidence="1">The sequence shown here is derived from an EMBL/GenBank/DDBJ whole genome shotgun (WGS) entry which is preliminary data.</text>
</comment>
<organism evidence="1 2">
    <name type="scientific">Clohesyomyces aquaticus</name>
    <dbReference type="NCBI Taxonomy" id="1231657"/>
    <lineage>
        <taxon>Eukaryota</taxon>
        <taxon>Fungi</taxon>
        <taxon>Dikarya</taxon>
        <taxon>Ascomycota</taxon>
        <taxon>Pezizomycotina</taxon>
        <taxon>Dothideomycetes</taxon>
        <taxon>Pleosporomycetidae</taxon>
        <taxon>Pleosporales</taxon>
        <taxon>Lindgomycetaceae</taxon>
        <taxon>Clohesyomyces</taxon>
    </lineage>
</organism>
<keyword evidence="2" id="KW-1185">Reference proteome</keyword>
<dbReference type="Proteomes" id="UP000193144">
    <property type="component" value="Unassembled WGS sequence"/>
</dbReference>
<accession>A0A1Y1ZX58</accession>
<dbReference type="PANTHER" id="PTHR37490">
    <property type="entry name" value="EXPRESSED PROTEIN"/>
    <property type="match status" value="1"/>
</dbReference>
<gene>
    <name evidence="1" type="ORF">BCR34DRAFT_464367</name>
</gene>
<dbReference type="OrthoDB" id="28755at2759"/>
<evidence type="ECO:0000313" key="1">
    <source>
        <dbReference type="EMBL" id="ORY14794.1"/>
    </source>
</evidence>
<evidence type="ECO:0000313" key="2">
    <source>
        <dbReference type="Proteomes" id="UP000193144"/>
    </source>
</evidence>
<dbReference type="STRING" id="1231657.A0A1Y1ZX58"/>